<dbReference type="EC" id="3.1.3.12" evidence="4"/>
<comment type="function">
    <text evidence="4">Removes the phosphate from trehalose 6-phosphate to produce free trehalose.</text>
</comment>
<gene>
    <name evidence="5" type="ORF">LX76_00370</name>
</gene>
<dbReference type="Gene3D" id="3.40.50.1000">
    <property type="entry name" value="HAD superfamily/HAD-like"/>
    <property type="match status" value="1"/>
</dbReference>
<accession>A0A2W7S7H7</accession>
<evidence type="ECO:0000313" key="5">
    <source>
        <dbReference type="EMBL" id="PZX58865.1"/>
    </source>
</evidence>
<dbReference type="GO" id="GO:0046872">
    <property type="term" value="F:metal ion binding"/>
    <property type="evidence" value="ECO:0007669"/>
    <property type="project" value="UniProtKB-KW"/>
</dbReference>
<dbReference type="NCBIfam" id="TIGR00685">
    <property type="entry name" value="T6PP"/>
    <property type="match status" value="1"/>
</dbReference>
<comment type="pathway">
    <text evidence="1 4">Glycan biosynthesis; trehalose biosynthesis.</text>
</comment>
<protein>
    <recommendedName>
        <fullName evidence="4">Trehalose 6-phosphate phosphatase</fullName>
        <ecNumber evidence="4">3.1.3.12</ecNumber>
    </recommendedName>
</protein>
<dbReference type="PANTHER" id="PTHR43768:SF3">
    <property type="entry name" value="TREHALOSE 6-PHOSPHATE PHOSPHATASE"/>
    <property type="match status" value="1"/>
</dbReference>
<evidence type="ECO:0000256" key="4">
    <source>
        <dbReference type="RuleBase" id="RU361117"/>
    </source>
</evidence>
<comment type="catalytic activity">
    <reaction evidence="4">
        <text>alpha,alpha-trehalose 6-phosphate + H2O = alpha,alpha-trehalose + phosphate</text>
        <dbReference type="Rhea" id="RHEA:23420"/>
        <dbReference type="ChEBI" id="CHEBI:15377"/>
        <dbReference type="ChEBI" id="CHEBI:16551"/>
        <dbReference type="ChEBI" id="CHEBI:43474"/>
        <dbReference type="ChEBI" id="CHEBI:58429"/>
        <dbReference type="EC" id="3.1.3.12"/>
    </reaction>
</comment>
<proteinExistence type="inferred from homology"/>
<keyword evidence="3 4" id="KW-0378">Hydrolase</keyword>
<dbReference type="Pfam" id="PF02358">
    <property type="entry name" value="Trehalose_PPase"/>
    <property type="match status" value="1"/>
</dbReference>
<comment type="caution">
    <text evidence="5">The sequence shown here is derived from an EMBL/GenBank/DDBJ whole genome shotgun (WGS) entry which is preliminary data.</text>
</comment>
<dbReference type="SUPFAM" id="SSF56784">
    <property type="entry name" value="HAD-like"/>
    <property type="match status" value="1"/>
</dbReference>
<dbReference type="GO" id="GO:0004805">
    <property type="term" value="F:trehalose-phosphatase activity"/>
    <property type="evidence" value="ECO:0007669"/>
    <property type="project" value="UniProtKB-EC"/>
</dbReference>
<dbReference type="InterPro" id="IPR006379">
    <property type="entry name" value="HAD-SF_hydro_IIB"/>
</dbReference>
<evidence type="ECO:0000256" key="2">
    <source>
        <dbReference type="ARBA" id="ARBA00008770"/>
    </source>
</evidence>
<name>A0A2W7S7H7_9RHOB</name>
<evidence type="ECO:0000256" key="1">
    <source>
        <dbReference type="ARBA" id="ARBA00005199"/>
    </source>
</evidence>
<dbReference type="AlphaFoldDB" id="A0A2W7S7H7"/>
<dbReference type="InterPro" id="IPR044651">
    <property type="entry name" value="OTSB-like"/>
</dbReference>
<evidence type="ECO:0000256" key="3">
    <source>
        <dbReference type="ARBA" id="ARBA00022801"/>
    </source>
</evidence>
<dbReference type="CDD" id="cd01627">
    <property type="entry name" value="HAD_TPP"/>
    <property type="match status" value="1"/>
</dbReference>
<evidence type="ECO:0000313" key="6">
    <source>
        <dbReference type="Proteomes" id="UP000249538"/>
    </source>
</evidence>
<dbReference type="RefSeq" id="WP_111467244.1">
    <property type="nucleotide sequence ID" value="NZ_QKZS01000001.1"/>
</dbReference>
<dbReference type="UniPathway" id="UPA00299"/>
<dbReference type="PANTHER" id="PTHR43768">
    <property type="entry name" value="TREHALOSE 6-PHOSPHATE PHOSPHATASE"/>
    <property type="match status" value="1"/>
</dbReference>
<dbReference type="NCBIfam" id="TIGR01484">
    <property type="entry name" value="HAD-SF-IIB"/>
    <property type="match status" value="1"/>
</dbReference>
<sequence>MQLNTRHSGLEDGPARLRSALEHPADWALFLDIDGTLVDIADGPHAVRVESGLPQQLVQLAGRLDGALALVTGRRVDWIDANFGPHLFPAAGLHGVERRRAAGDLERAAVAPALVAVRNDLARRTAQMSGVVLEDKGPAVALHFRQAPEREQAVRDMMAMAQKVMGQGWTLQHGKMVIELRPANADKGSALKAFMSEQPFKGRRAIAIGDDVTDEEMFKVVNARDGLSIRVCETEAPTVATARIASPAALRALIAELGA</sequence>
<comment type="similarity">
    <text evidence="2 4">Belongs to the trehalose phosphatase family.</text>
</comment>
<dbReference type="InterPro" id="IPR023214">
    <property type="entry name" value="HAD_sf"/>
</dbReference>
<dbReference type="EMBL" id="QKZS01000001">
    <property type="protein sequence ID" value="PZX58865.1"/>
    <property type="molecule type" value="Genomic_DNA"/>
</dbReference>
<reference evidence="5 6" key="1">
    <citation type="submission" date="2018-06" db="EMBL/GenBank/DDBJ databases">
        <title>Genomic Encyclopedia of Archaeal and Bacterial Type Strains, Phase II (KMG-II): from individual species to whole genera.</title>
        <authorList>
            <person name="Goeker M."/>
        </authorList>
    </citation>
    <scope>NUCLEOTIDE SEQUENCE [LARGE SCALE GENOMIC DNA]</scope>
    <source>
        <strain evidence="5 6">DSM 18774</strain>
    </source>
</reference>
<organism evidence="5 6">
    <name type="scientific">Cereibacter changlensis</name>
    <dbReference type="NCBI Taxonomy" id="402884"/>
    <lineage>
        <taxon>Bacteria</taxon>
        <taxon>Pseudomonadati</taxon>
        <taxon>Pseudomonadota</taxon>
        <taxon>Alphaproteobacteria</taxon>
        <taxon>Rhodobacterales</taxon>
        <taxon>Paracoccaceae</taxon>
        <taxon>Cereibacter</taxon>
    </lineage>
</organism>
<comment type="cofactor">
    <cofactor evidence="4">
        <name>Mg(2+)</name>
        <dbReference type="ChEBI" id="CHEBI:18420"/>
    </cofactor>
</comment>
<keyword evidence="4" id="KW-0460">Magnesium</keyword>
<dbReference type="GO" id="GO:0005992">
    <property type="term" value="P:trehalose biosynthetic process"/>
    <property type="evidence" value="ECO:0007669"/>
    <property type="project" value="UniProtKB-UniPathway"/>
</dbReference>
<dbReference type="InterPro" id="IPR036412">
    <property type="entry name" value="HAD-like_sf"/>
</dbReference>
<dbReference type="Gene3D" id="3.30.70.1020">
    <property type="entry name" value="Trehalose-6-phosphate phosphatase related protein, domain 2"/>
    <property type="match status" value="1"/>
</dbReference>
<dbReference type="Proteomes" id="UP000249538">
    <property type="component" value="Unassembled WGS sequence"/>
</dbReference>
<keyword evidence="4" id="KW-0479">Metal-binding</keyword>
<dbReference type="InterPro" id="IPR003337">
    <property type="entry name" value="Trehalose_PPase"/>
</dbReference>